<accession>A0A8K1CLW1</accession>
<name>A0A8K1CLW1_PYTOL</name>
<evidence type="ECO:0000313" key="2">
    <source>
        <dbReference type="EMBL" id="TMW65665.1"/>
    </source>
</evidence>
<dbReference type="Proteomes" id="UP000794436">
    <property type="component" value="Unassembled WGS sequence"/>
</dbReference>
<dbReference type="InterPro" id="IPR001478">
    <property type="entry name" value="PDZ"/>
</dbReference>
<dbReference type="EMBL" id="SPLM01000037">
    <property type="protein sequence ID" value="TMW65665.1"/>
    <property type="molecule type" value="Genomic_DNA"/>
</dbReference>
<dbReference type="SUPFAM" id="SSF50156">
    <property type="entry name" value="PDZ domain-like"/>
    <property type="match status" value="1"/>
</dbReference>
<feature type="domain" description="PDZ" evidence="1">
    <location>
        <begin position="1"/>
        <end position="59"/>
    </location>
</feature>
<gene>
    <name evidence="2" type="ORF">Poli38472_008307</name>
</gene>
<reference evidence="2" key="1">
    <citation type="submission" date="2019-03" db="EMBL/GenBank/DDBJ databases">
        <title>Long read genome sequence of the mycoparasitic Pythium oligandrum ATCC 38472 isolated from sugarbeet rhizosphere.</title>
        <authorList>
            <person name="Gaulin E."/>
        </authorList>
    </citation>
    <scope>NUCLEOTIDE SEQUENCE</scope>
    <source>
        <strain evidence="2">ATCC 38472_TT</strain>
    </source>
</reference>
<protein>
    <recommendedName>
        <fullName evidence="1">PDZ domain-containing protein</fullName>
    </recommendedName>
</protein>
<sequence>MEYEVVWGGEPLGLTLRPDRGKNMPPVVGRITRAGSTAAHAKVAVGDMLVGINGVDTTGQGDGTPPLVAFDALRRNLLRLVGVSESEPAMLDTRPEYSTHTIEIDSIPTEPVPEATTTAFHDVQPKLESLVGAQETYRLVRESIAEYAFEYRCFSDWTITAGVLVVGEELEITIAVLRVASSNTSVVDFRLLQGDDMHFLRLVKLSRRSFFPQWPFDCGVGPRTTTEDALREMIIDIMSADMHPVLRESAAQEFKDACVDQTNRNTLQTRMPADLLHVLRIMLADNNGRVVLFGLFILLEYAKQPSVRWDGLEDKDLSDQCDLLLKSPCRQSVKWLVRRLQEVKLGGSISVKEDYEHRESQSHLRDLDLGAESSISAGISGIPFTFEGEAATIVSKAEGDVVPPTGGESESEDECEIGRLSAKQLFIKHLYFVLSEKQVPSCLQWHPTDQYKFLWYLSGEAELVAYLQQRRGRFNVKKIASFRAKLEEFNLFGSEAYHNGKKCLIFTSVDQLFYQKMYCEGNSTRDRAIDGFHGHEEAMISDFESKIDTRGQPEPTRSTSEYAQAQCNMDWASVPFMENLSGMRLSDEFETIHWNEVSMLNEPLPFEGQSASIASKDTKTKIRMAMTKKKRVWGDSPAGRRV</sequence>
<keyword evidence="3" id="KW-1185">Reference proteome</keyword>
<dbReference type="Gene3D" id="2.30.42.10">
    <property type="match status" value="1"/>
</dbReference>
<dbReference type="InterPro" id="IPR036034">
    <property type="entry name" value="PDZ_sf"/>
</dbReference>
<proteinExistence type="predicted"/>
<organism evidence="2 3">
    <name type="scientific">Pythium oligandrum</name>
    <name type="common">Mycoparasitic fungus</name>
    <dbReference type="NCBI Taxonomy" id="41045"/>
    <lineage>
        <taxon>Eukaryota</taxon>
        <taxon>Sar</taxon>
        <taxon>Stramenopiles</taxon>
        <taxon>Oomycota</taxon>
        <taxon>Peronosporomycetes</taxon>
        <taxon>Pythiales</taxon>
        <taxon>Pythiaceae</taxon>
        <taxon>Pythium</taxon>
    </lineage>
</organism>
<dbReference type="AlphaFoldDB" id="A0A8K1CLW1"/>
<comment type="caution">
    <text evidence="2">The sequence shown here is derived from an EMBL/GenBank/DDBJ whole genome shotgun (WGS) entry which is preliminary data.</text>
</comment>
<evidence type="ECO:0000313" key="3">
    <source>
        <dbReference type="Proteomes" id="UP000794436"/>
    </source>
</evidence>
<evidence type="ECO:0000259" key="1">
    <source>
        <dbReference type="PROSITE" id="PS50106"/>
    </source>
</evidence>
<dbReference type="PROSITE" id="PS50106">
    <property type="entry name" value="PDZ"/>
    <property type="match status" value="1"/>
</dbReference>